<reference evidence="3 4" key="1">
    <citation type="journal article" date="2006" name="J. Bacteriol.">
        <title>Comparison of the genome sequence of the poultry pathogen Bordetella avium with those of B. bronchiseptica, B. pertussis, and B. parapertussis reveals extensive diversity in surface structures associated with host interaction.</title>
        <authorList>
            <person name="Sebaihia M."/>
            <person name="Preston A."/>
            <person name="Maskell D.J."/>
            <person name="Kuzmiak H."/>
            <person name="Connell T.D."/>
            <person name="King N.D."/>
            <person name="Orndorff P.E."/>
            <person name="Miyamoto D.M."/>
            <person name="Thomson N.R."/>
            <person name="Harris D."/>
            <person name="Goble A."/>
            <person name="Lord A."/>
            <person name="Murphy L."/>
            <person name="Quail M.A."/>
            <person name="Rutter S."/>
            <person name="Squares R."/>
            <person name="Squares S."/>
            <person name="Woodward J."/>
            <person name="Parkhill J."/>
            <person name="Temple L.M."/>
        </authorList>
    </citation>
    <scope>NUCLEOTIDE SEQUENCE [LARGE SCALE GENOMIC DNA]</scope>
    <source>
        <strain evidence="3 4">197N</strain>
    </source>
</reference>
<organism evidence="3 4">
    <name type="scientific">Bordetella avium (strain 197N)</name>
    <dbReference type="NCBI Taxonomy" id="360910"/>
    <lineage>
        <taxon>Bacteria</taxon>
        <taxon>Pseudomonadati</taxon>
        <taxon>Pseudomonadota</taxon>
        <taxon>Betaproteobacteria</taxon>
        <taxon>Burkholderiales</taxon>
        <taxon>Alcaligenaceae</taxon>
        <taxon>Bordetella</taxon>
    </lineage>
</organism>
<dbReference type="AlphaFoldDB" id="Q2L019"/>
<evidence type="ECO:0000256" key="1">
    <source>
        <dbReference type="ARBA" id="ARBA00022723"/>
    </source>
</evidence>
<dbReference type="Pfam" id="PF00403">
    <property type="entry name" value="HMA"/>
    <property type="match status" value="1"/>
</dbReference>
<dbReference type="HOGENOM" id="CLU_134973_5_0_4"/>
<accession>Q2L019</accession>
<evidence type="ECO:0000259" key="2">
    <source>
        <dbReference type="PROSITE" id="PS50846"/>
    </source>
</evidence>
<dbReference type="CDD" id="cd00371">
    <property type="entry name" value="HMA"/>
    <property type="match status" value="1"/>
</dbReference>
<dbReference type="InterPro" id="IPR017969">
    <property type="entry name" value="Heavy-metal-associated_CS"/>
</dbReference>
<dbReference type="Gene3D" id="3.30.70.100">
    <property type="match status" value="1"/>
</dbReference>
<dbReference type="PROSITE" id="PS50846">
    <property type="entry name" value="HMA_2"/>
    <property type="match status" value="1"/>
</dbReference>
<dbReference type="eggNOG" id="COG2608">
    <property type="taxonomic scope" value="Bacteria"/>
</dbReference>
<proteinExistence type="predicted"/>
<evidence type="ECO:0000313" key="4">
    <source>
        <dbReference type="Proteomes" id="UP000001977"/>
    </source>
</evidence>
<dbReference type="InterPro" id="IPR006121">
    <property type="entry name" value="HMA_dom"/>
</dbReference>
<dbReference type="KEGG" id="bav:BAV1974"/>
<dbReference type="EMBL" id="AM167904">
    <property type="protein sequence ID" value="CAJ49583.1"/>
    <property type="molecule type" value="Genomic_DNA"/>
</dbReference>
<dbReference type="Proteomes" id="UP000001977">
    <property type="component" value="Chromosome"/>
</dbReference>
<sequence>MSVVFTVSDMTCGHCAKTITQAVQAAVPGAEVSVDLSAHRVSVNPSEAAAAIEAAIRNAGYDPKKIN</sequence>
<keyword evidence="4" id="KW-1185">Reference proteome</keyword>
<gene>
    <name evidence="3" type="ordered locus">BAV1974</name>
</gene>
<keyword evidence="1" id="KW-0479">Metal-binding</keyword>
<dbReference type="GeneID" id="92934964"/>
<dbReference type="SUPFAM" id="SSF55008">
    <property type="entry name" value="HMA, heavy metal-associated domain"/>
    <property type="match status" value="1"/>
</dbReference>
<dbReference type="InterPro" id="IPR036163">
    <property type="entry name" value="HMA_dom_sf"/>
</dbReference>
<dbReference type="RefSeq" id="WP_012417640.1">
    <property type="nucleotide sequence ID" value="NC_010645.1"/>
</dbReference>
<name>Q2L019_BORA1</name>
<evidence type="ECO:0000313" key="3">
    <source>
        <dbReference type="EMBL" id="CAJ49583.1"/>
    </source>
</evidence>
<dbReference type="STRING" id="360910.BAV1974"/>
<feature type="domain" description="HMA" evidence="2">
    <location>
        <begin position="1"/>
        <end position="64"/>
    </location>
</feature>
<protein>
    <submittedName>
        <fullName evidence="3">Heavy metal transport protein</fullName>
    </submittedName>
</protein>
<dbReference type="OrthoDB" id="9813965at2"/>
<dbReference type="PROSITE" id="PS01047">
    <property type="entry name" value="HMA_1"/>
    <property type="match status" value="1"/>
</dbReference>
<dbReference type="GO" id="GO:0046872">
    <property type="term" value="F:metal ion binding"/>
    <property type="evidence" value="ECO:0007669"/>
    <property type="project" value="UniProtKB-KW"/>
</dbReference>